<dbReference type="EMBL" id="GBRH01241681">
    <property type="protein sequence ID" value="JAD56214.1"/>
    <property type="molecule type" value="Transcribed_RNA"/>
</dbReference>
<name>A0A0A9AWV9_ARUDO</name>
<feature type="region of interest" description="Disordered" evidence="1">
    <location>
        <begin position="1"/>
        <end position="70"/>
    </location>
</feature>
<dbReference type="AlphaFoldDB" id="A0A0A9AWV9"/>
<evidence type="ECO:0000256" key="1">
    <source>
        <dbReference type="SAM" id="MobiDB-lite"/>
    </source>
</evidence>
<organism evidence="2">
    <name type="scientific">Arundo donax</name>
    <name type="common">Giant reed</name>
    <name type="synonym">Donax arundinaceus</name>
    <dbReference type="NCBI Taxonomy" id="35708"/>
    <lineage>
        <taxon>Eukaryota</taxon>
        <taxon>Viridiplantae</taxon>
        <taxon>Streptophyta</taxon>
        <taxon>Embryophyta</taxon>
        <taxon>Tracheophyta</taxon>
        <taxon>Spermatophyta</taxon>
        <taxon>Magnoliopsida</taxon>
        <taxon>Liliopsida</taxon>
        <taxon>Poales</taxon>
        <taxon>Poaceae</taxon>
        <taxon>PACMAD clade</taxon>
        <taxon>Arundinoideae</taxon>
        <taxon>Arundineae</taxon>
        <taxon>Arundo</taxon>
    </lineage>
</organism>
<proteinExistence type="predicted"/>
<protein>
    <submittedName>
        <fullName evidence="2">Uncharacterized protein</fullName>
    </submittedName>
</protein>
<evidence type="ECO:0000313" key="2">
    <source>
        <dbReference type="EMBL" id="JAD56214.1"/>
    </source>
</evidence>
<sequence>MPPCAAAAFPHRPGPPEPRHRNPTEAAAAGSHLAGSRVAAPPRGENTATGSPWHDDPVAASTSSFEPPRR</sequence>
<reference evidence="2" key="2">
    <citation type="journal article" date="2015" name="Data Brief">
        <title>Shoot transcriptome of the giant reed, Arundo donax.</title>
        <authorList>
            <person name="Barrero R.A."/>
            <person name="Guerrero F.D."/>
            <person name="Moolhuijzen P."/>
            <person name="Goolsby J.A."/>
            <person name="Tidwell J."/>
            <person name="Bellgard S.E."/>
            <person name="Bellgard M.I."/>
        </authorList>
    </citation>
    <scope>NUCLEOTIDE SEQUENCE</scope>
    <source>
        <tissue evidence="2">Shoot tissue taken approximately 20 cm above the soil surface</tissue>
    </source>
</reference>
<feature type="compositionally biased region" description="Polar residues" evidence="1">
    <location>
        <begin position="60"/>
        <end position="70"/>
    </location>
</feature>
<reference evidence="2" key="1">
    <citation type="submission" date="2014-09" db="EMBL/GenBank/DDBJ databases">
        <authorList>
            <person name="Magalhaes I.L.F."/>
            <person name="Oliveira U."/>
            <person name="Santos F.R."/>
            <person name="Vidigal T.H.D.A."/>
            <person name="Brescovit A.D."/>
            <person name="Santos A.J."/>
        </authorList>
    </citation>
    <scope>NUCLEOTIDE SEQUENCE</scope>
    <source>
        <tissue evidence="2">Shoot tissue taken approximately 20 cm above the soil surface</tissue>
    </source>
</reference>
<accession>A0A0A9AWV9</accession>